<dbReference type="InterPro" id="IPR042094">
    <property type="entry name" value="T2SS_GspF_sf"/>
</dbReference>
<sequence length="338" mass="37194">MKIAFFANLGLGKEKEYFIEQLSMLLAAGMPVVTALPAIENEIKSGRLKKIIAEVGAEIESGSTISASLEKAGIFGASTISLIRIGEESGRLSENLKVVALQEQKEREFRSKITSAMMYPGFVFSLTIIVGLGIAWFILPRLASVFASLHAKLPIITVWLITLGSFLGKYGVYVIPAFIITSLLLLFFVFIFKKTNFLGQAILFHIPGISGLLREVELARFGSLLGNLLQAGLPVLDSLQSLAESSTLYKYKNLYLHLYERVKEGNSFQKSFELYKKTNGLIPVPIQQLVITAEQSGNLANTLIKVGEMYETKTEDTAKNISVLLEPILLVIVWLGVV</sequence>
<proteinExistence type="inferred from homology"/>
<dbReference type="InterPro" id="IPR003004">
    <property type="entry name" value="GspF/PilC"/>
</dbReference>
<feature type="transmembrane region" description="Helical" evidence="7">
    <location>
        <begin position="170"/>
        <end position="191"/>
    </location>
</feature>
<keyword evidence="3" id="KW-1003">Cell membrane</keyword>
<keyword evidence="4 7" id="KW-0812">Transmembrane</keyword>
<accession>A0A1F6AD54</accession>
<evidence type="ECO:0000256" key="3">
    <source>
        <dbReference type="ARBA" id="ARBA00022475"/>
    </source>
</evidence>
<evidence type="ECO:0000256" key="5">
    <source>
        <dbReference type="ARBA" id="ARBA00022989"/>
    </source>
</evidence>
<dbReference type="GO" id="GO:0005886">
    <property type="term" value="C:plasma membrane"/>
    <property type="evidence" value="ECO:0007669"/>
    <property type="project" value="UniProtKB-SubCell"/>
</dbReference>
<feature type="domain" description="Type II secretion system protein GspF" evidence="8">
    <location>
        <begin position="224"/>
        <end position="337"/>
    </location>
</feature>
<evidence type="ECO:0000256" key="6">
    <source>
        <dbReference type="ARBA" id="ARBA00023136"/>
    </source>
</evidence>
<organism evidence="9 10">
    <name type="scientific">Candidatus Gottesmanbacteria bacterium RIFCSPHIGHO2_02_FULL_40_13</name>
    <dbReference type="NCBI Taxonomy" id="1798384"/>
    <lineage>
        <taxon>Bacteria</taxon>
        <taxon>Candidatus Gottesmaniibacteriota</taxon>
    </lineage>
</organism>
<comment type="caution">
    <text evidence="9">The sequence shown here is derived from an EMBL/GenBank/DDBJ whole genome shotgun (WGS) entry which is preliminary data.</text>
</comment>
<evidence type="ECO:0000256" key="2">
    <source>
        <dbReference type="ARBA" id="ARBA00005745"/>
    </source>
</evidence>
<dbReference type="PANTHER" id="PTHR30012">
    <property type="entry name" value="GENERAL SECRETION PATHWAY PROTEIN"/>
    <property type="match status" value="1"/>
</dbReference>
<dbReference type="Gene3D" id="1.20.81.30">
    <property type="entry name" value="Type II secretion system (T2SS), domain F"/>
    <property type="match status" value="2"/>
</dbReference>
<evidence type="ECO:0000259" key="8">
    <source>
        <dbReference type="Pfam" id="PF00482"/>
    </source>
</evidence>
<feature type="domain" description="Type II secretion system protein GspF" evidence="8">
    <location>
        <begin position="18"/>
        <end position="140"/>
    </location>
</feature>
<dbReference type="InterPro" id="IPR018076">
    <property type="entry name" value="T2SS_GspF_dom"/>
</dbReference>
<feature type="transmembrane region" description="Helical" evidence="7">
    <location>
        <begin position="117"/>
        <end position="139"/>
    </location>
</feature>
<gene>
    <name evidence="9" type="ORF">A3D03_06730</name>
</gene>
<dbReference type="STRING" id="1798384.A3D03_06730"/>
<evidence type="ECO:0000256" key="4">
    <source>
        <dbReference type="ARBA" id="ARBA00022692"/>
    </source>
</evidence>
<reference evidence="9 10" key="1">
    <citation type="journal article" date="2016" name="Nat. Commun.">
        <title>Thousands of microbial genomes shed light on interconnected biogeochemical processes in an aquifer system.</title>
        <authorList>
            <person name="Anantharaman K."/>
            <person name="Brown C.T."/>
            <person name="Hug L.A."/>
            <person name="Sharon I."/>
            <person name="Castelle C.J."/>
            <person name="Probst A.J."/>
            <person name="Thomas B.C."/>
            <person name="Singh A."/>
            <person name="Wilkins M.J."/>
            <person name="Karaoz U."/>
            <person name="Brodie E.L."/>
            <person name="Williams K.H."/>
            <person name="Hubbard S.S."/>
            <person name="Banfield J.F."/>
        </authorList>
    </citation>
    <scope>NUCLEOTIDE SEQUENCE [LARGE SCALE GENOMIC DNA]</scope>
</reference>
<dbReference type="PANTHER" id="PTHR30012:SF0">
    <property type="entry name" value="TYPE II SECRETION SYSTEM PROTEIN F-RELATED"/>
    <property type="match status" value="1"/>
</dbReference>
<evidence type="ECO:0000313" key="9">
    <source>
        <dbReference type="EMBL" id="OGG22362.1"/>
    </source>
</evidence>
<keyword evidence="5 7" id="KW-1133">Transmembrane helix</keyword>
<name>A0A1F6AD54_9BACT</name>
<comment type="similarity">
    <text evidence="2">Belongs to the GSP F family.</text>
</comment>
<dbReference type="EMBL" id="MFJN01000004">
    <property type="protein sequence ID" value="OGG22362.1"/>
    <property type="molecule type" value="Genomic_DNA"/>
</dbReference>
<dbReference type="Pfam" id="PF00482">
    <property type="entry name" value="T2SSF"/>
    <property type="match status" value="2"/>
</dbReference>
<evidence type="ECO:0000256" key="1">
    <source>
        <dbReference type="ARBA" id="ARBA00004651"/>
    </source>
</evidence>
<protein>
    <recommendedName>
        <fullName evidence="8">Type II secretion system protein GspF domain-containing protein</fullName>
    </recommendedName>
</protein>
<dbReference type="AlphaFoldDB" id="A0A1F6AD54"/>
<feature type="transmembrane region" description="Helical" evidence="7">
    <location>
        <begin position="145"/>
        <end position="163"/>
    </location>
</feature>
<comment type="subcellular location">
    <subcellularLocation>
        <location evidence="1">Cell membrane</location>
        <topology evidence="1">Multi-pass membrane protein</topology>
    </subcellularLocation>
</comment>
<evidence type="ECO:0000256" key="7">
    <source>
        <dbReference type="SAM" id="Phobius"/>
    </source>
</evidence>
<evidence type="ECO:0000313" key="10">
    <source>
        <dbReference type="Proteomes" id="UP000177092"/>
    </source>
</evidence>
<keyword evidence="6 7" id="KW-0472">Membrane</keyword>
<feature type="non-terminal residue" evidence="9">
    <location>
        <position position="338"/>
    </location>
</feature>
<dbReference type="Proteomes" id="UP000177092">
    <property type="component" value="Unassembled WGS sequence"/>
</dbReference>